<proteinExistence type="predicted"/>
<dbReference type="AlphaFoldDB" id="A0A0A9AFI0"/>
<reference evidence="1" key="2">
    <citation type="journal article" date="2015" name="Data Brief">
        <title>Shoot transcriptome of the giant reed, Arundo donax.</title>
        <authorList>
            <person name="Barrero R.A."/>
            <person name="Guerrero F.D."/>
            <person name="Moolhuijzen P."/>
            <person name="Goolsby J.A."/>
            <person name="Tidwell J."/>
            <person name="Bellgard S.E."/>
            <person name="Bellgard M.I."/>
        </authorList>
    </citation>
    <scope>NUCLEOTIDE SEQUENCE</scope>
    <source>
        <tissue evidence="1">Shoot tissue taken approximately 20 cm above the soil surface</tissue>
    </source>
</reference>
<organism evidence="1">
    <name type="scientific">Arundo donax</name>
    <name type="common">Giant reed</name>
    <name type="synonym">Donax arundinaceus</name>
    <dbReference type="NCBI Taxonomy" id="35708"/>
    <lineage>
        <taxon>Eukaryota</taxon>
        <taxon>Viridiplantae</taxon>
        <taxon>Streptophyta</taxon>
        <taxon>Embryophyta</taxon>
        <taxon>Tracheophyta</taxon>
        <taxon>Spermatophyta</taxon>
        <taxon>Magnoliopsida</taxon>
        <taxon>Liliopsida</taxon>
        <taxon>Poales</taxon>
        <taxon>Poaceae</taxon>
        <taxon>PACMAD clade</taxon>
        <taxon>Arundinoideae</taxon>
        <taxon>Arundineae</taxon>
        <taxon>Arundo</taxon>
    </lineage>
</organism>
<evidence type="ECO:0000313" key="1">
    <source>
        <dbReference type="EMBL" id="JAD47675.1"/>
    </source>
</evidence>
<sequence>MDDLLHYYPYCPMKEINISKLSTFINIFTATLSIDR</sequence>
<reference evidence="1" key="1">
    <citation type="submission" date="2014-09" db="EMBL/GenBank/DDBJ databases">
        <authorList>
            <person name="Magalhaes I.L.F."/>
            <person name="Oliveira U."/>
            <person name="Santos F.R."/>
            <person name="Vidigal T.H.D.A."/>
            <person name="Brescovit A.D."/>
            <person name="Santos A.J."/>
        </authorList>
    </citation>
    <scope>NUCLEOTIDE SEQUENCE</scope>
    <source>
        <tissue evidence="1">Shoot tissue taken approximately 20 cm above the soil surface</tissue>
    </source>
</reference>
<accession>A0A0A9AFI0</accession>
<protein>
    <submittedName>
        <fullName evidence="1">Uncharacterized protein</fullName>
    </submittedName>
</protein>
<name>A0A0A9AFI0_ARUDO</name>
<dbReference type="EMBL" id="GBRH01250220">
    <property type="protein sequence ID" value="JAD47675.1"/>
    <property type="molecule type" value="Transcribed_RNA"/>
</dbReference>